<name>A0A0F9N3E2_9ZZZZ</name>
<dbReference type="GO" id="GO:0008270">
    <property type="term" value="F:zinc ion binding"/>
    <property type="evidence" value="ECO:0007669"/>
    <property type="project" value="InterPro"/>
</dbReference>
<dbReference type="InterPro" id="IPR003615">
    <property type="entry name" value="HNH_nuc"/>
</dbReference>
<dbReference type="CDD" id="cd00085">
    <property type="entry name" value="HNHc"/>
    <property type="match status" value="1"/>
</dbReference>
<evidence type="ECO:0000313" key="2">
    <source>
        <dbReference type="EMBL" id="KKM76032.1"/>
    </source>
</evidence>
<organism evidence="2">
    <name type="scientific">marine sediment metagenome</name>
    <dbReference type="NCBI Taxonomy" id="412755"/>
    <lineage>
        <taxon>unclassified sequences</taxon>
        <taxon>metagenomes</taxon>
        <taxon>ecological metagenomes</taxon>
    </lineage>
</organism>
<dbReference type="EMBL" id="LAZR01008874">
    <property type="protein sequence ID" value="KKM76032.1"/>
    <property type="molecule type" value="Genomic_DNA"/>
</dbReference>
<dbReference type="AlphaFoldDB" id="A0A0F9N3E2"/>
<dbReference type="InterPro" id="IPR002711">
    <property type="entry name" value="HNH"/>
</dbReference>
<dbReference type="GO" id="GO:0004519">
    <property type="term" value="F:endonuclease activity"/>
    <property type="evidence" value="ECO:0007669"/>
    <property type="project" value="InterPro"/>
</dbReference>
<feature type="domain" description="HNH" evidence="1">
    <location>
        <begin position="9"/>
        <end position="46"/>
    </location>
</feature>
<reference evidence="2" key="1">
    <citation type="journal article" date="2015" name="Nature">
        <title>Complex archaea that bridge the gap between prokaryotes and eukaryotes.</title>
        <authorList>
            <person name="Spang A."/>
            <person name="Saw J.H."/>
            <person name="Jorgensen S.L."/>
            <person name="Zaremba-Niedzwiedzka K."/>
            <person name="Martijn J."/>
            <person name="Lind A.E."/>
            <person name="van Eijk R."/>
            <person name="Schleper C."/>
            <person name="Guy L."/>
            <person name="Ettema T.J."/>
        </authorList>
    </citation>
    <scope>NUCLEOTIDE SEQUENCE</scope>
</reference>
<comment type="caution">
    <text evidence="2">The sequence shown here is derived from an EMBL/GenBank/DDBJ whole genome shotgun (WGS) entry which is preliminary data.</text>
</comment>
<dbReference type="Pfam" id="PF01844">
    <property type="entry name" value="HNH"/>
    <property type="match status" value="1"/>
</dbReference>
<protein>
    <recommendedName>
        <fullName evidence="1">HNH domain-containing protein</fullName>
    </recommendedName>
</protein>
<proteinExistence type="predicted"/>
<sequence>MKKWKRSRCEICEQYFSCDKHHIISRADKGSNQSYNIATLCPCCHRLCATGEIEIVRRYLTSQGFMLETVQENQRYIGNKAFNHQPEVQQLTLF</sequence>
<gene>
    <name evidence="2" type="ORF">LCGC14_1384240</name>
</gene>
<dbReference type="GO" id="GO:0003676">
    <property type="term" value="F:nucleic acid binding"/>
    <property type="evidence" value="ECO:0007669"/>
    <property type="project" value="InterPro"/>
</dbReference>
<dbReference type="Gene3D" id="1.10.30.50">
    <property type="match status" value="1"/>
</dbReference>
<accession>A0A0F9N3E2</accession>
<evidence type="ECO:0000259" key="1">
    <source>
        <dbReference type="Pfam" id="PF01844"/>
    </source>
</evidence>